<dbReference type="EMBL" id="BARV01008297">
    <property type="protein sequence ID" value="GAI17853.1"/>
    <property type="molecule type" value="Genomic_DNA"/>
</dbReference>
<dbReference type="Pfam" id="PF03721">
    <property type="entry name" value="UDPG_MGDP_dh_N"/>
    <property type="match status" value="2"/>
</dbReference>
<gene>
    <name evidence="3" type="ORF">S06H3_16725</name>
</gene>
<sequence length="102" mass="11107">MRYDLKSTVVCIVGLGYVGLPLAKAFSKSLKVIGFDTDDKKINRLGQHDSATLTFTTDSKQIGEADFIIITVPTPVTKSKEPNLSYIISAARIISQNMKKGS</sequence>
<organism evidence="3">
    <name type="scientific">marine sediment metagenome</name>
    <dbReference type="NCBI Taxonomy" id="412755"/>
    <lineage>
        <taxon>unclassified sequences</taxon>
        <taxon>metagenomes</taxon>
        <taxon>ecological metagenomes</taxon>
    </lineage>
</organism>
<dbReference type="GO" id="GO:0051287">
    <property type="term" value="F:NAD binding"/>
    <property type="evidence" value="ECO:0007669"/>
    <property type="project" value="InterPro"/>
</dbReference>
<dbReference type="GO" id="GO:0016616">
    <property type="term" value="F:oxidoreductase activity, acting on the CH-OH group of donors, NAD or NADP as acceptor"/>
    <property type="evidence" value="ECO:0007669"/>
    <property type="project" value="InterPro"/>
</dbReference>
<proteinExistence type="inferred from homology"/>
<dbReference type="GO" id="GO:0016628">
    <property type="term" value="F:oxidoreductase activity, acting on the CH-CH group of donors, NAD or NADP as acceptor"/>
    <property type="evidence" value="ECO:0007669"/>
    <property type="project" value="InterPro"/>
</dbReference>
<feature type="non-terminal residue" evidence="3">
    <location>
        <position position="102"/>
    </location>
</feature>
<dbReference type="PANTHER" id="PTHR43491">
    <property type="entry name" value="UDP-N-ACETYL-D-MANNOSAMINE DEHYDROGENASE"/>
    <property type="match status" value="1"/>
</dbReference>
<dbReference type="PANTHER" id="PTHR43491:SF2">
    <property type="entry name" value="UDP-N-ACETYL-D-MANNOSAMINE DEHYDROGENASE"/>
    <property type="match status" value="1"/>
</dbReference>
<name>X1LFG6_9ZZZZ</name>
<dbReference type="AlphaFoldDB" id="X1LFG6"/>
<evidence type="ECO:0000313" key="3">
    <source>
        <dbReference type="EMBL" id="GAI17853.1"/>
    </source>
</evidence>
<protein>
    <recommendedName>
        <fullName evidence="2">UDP-glucose/GDP-mannose dehydrogenase N-terminal domain-containing protein</fullName>
    </recommendedName>
</protein>
<dbReference type="InterPro" id="IPR001732">
    <property type="entry name" value="UDP-Glc/GDP-Man_DH_N"/>
</dbReference>
<reference evidence="3" key="1">
    <citation type="journal article" date="2014" name="Front. Microbiol.">
        <title>High frequency of phylogenetically diverse reductive dehalogenase-homologous genes in deep subseafloor sedimentary metagenomes.</title>
        <authorList>
            <person name="Kawai M."/>
            <person name="Futagami T."/>
            <person name="Toyoda A."/>
            <person name="Takaki Y."/>
            <person name="Nishi S."/>
            <person name="Hori S."/>
            <person name="Arai W."/>
            <person name="Tsubouchi T."/>
            <person name="Morono Y."/>
            <person name="Uchiyama I."/>
            <person name="Ito T."/>
            <person name="Fujiyama A."/>
            <person name="Inagaki F."/>
            <person name="Takami H."/>
        </authorList>
    </citation>
    <scope>NUCLEOTIDE SEQUENCE</scope>
    <source>
        <strain evidence="3">Expedition CK06-06</strain>
    </source>
</reference>
<dbReference type="SUPFAM" id="SSF51735">
    <property type="entry name" value="NAD(P)-binding Rossmann-fold domains"/>
    <property type="match status" value="1"/>
</dbReference>
<dbReference type="InterPro" id="IPR036291">
    <property type="entry name" value="NAD(P)-bd_dom_sf"/>
</dbReference>
<comment type="similarity">
    <text evidence="1">Belongs to the UDP-glucose/GDP-mannose dehydrogenase family.</text>
</comment>
<dbReference type="InterPro" id="IPR028359">
    <property type="entry name" value="UDP_ManNAc/GlcNAc_DH"/>
</dbReference>
<comment type="caution">
    <text evidence="3">The sequence shown here is derived from an EMBL/GenBank/DDBJ whole genome shotgun (WGS) entry which is preliminary data.</text>
</comment>
<evidence type="ECO:0000256" key="1">
    <source>
        <dbReference type="ARBA" id="ARBA00006601"/>
    </source>
</evidence>
<feature type="domain" description="UDP-glucose/GDP-mannose dehydrogenase N-terminal" evidence="2">
    <location>
        <begin position="50"/>
        <end position="101"/>
    </location>
</feature>
<feature type="domain" description="UDP-glucose/GDP-mannose dehydrogenase N-terminal" evidence="2">
    <location>
        <begin position="10"/>
        <end position="49"/>
    </location>
</feature>
<dbReference type="GO" id="GO:0000271">
    <property type="term" value="P:polysaccharide biosynthetic process"/>
    <property type="evidence" value="ECO:0007669"/>
    <property type="project" value="InterPro"/>
</dbReference>
<accession>X1LFG6</accession>
<dbReference type="Gene3D" id="3.40.50.720">
    <property type="entry name" value="NAD(P)-binding Rossmann-like Domain"/>
    <property type="match status" value="1"/>
</dbReference>
<evidence type="ECO:0000259" key="2">
    <source>
        <dbReference type="Pfam" id="PF03721"/>
    </source>
</evidence>